<reference evidence="2 3" key="1">
    <citation type="submission" date="2018-08" db="EMBL/GenBank/DDBJ databases">
        <title>Genomic Encyclopedia of Type Strains, Phase III (KMG-III): the genomes of soil and plant-associated and newly described type strains.</title>
        <authorList>
            <person name="Whitman W."/>
        </authorList>
    </citation>
    <scope>NUCLEOTIDE SEQUENCE [LARGE SCALE GENOMIC DNA]</scope>
    <source>
        <strain evidence="2 3">CGMCC 1.10966</strain>
    </source>
</reference>
<dbReference type="InterPro" id="IPR030395">
    <property type="entry name" value="GP_PDE_dom"/>
</dbReference>
<feature type="domain" description="GP-PDE" evidence="1">
    <location>
        <begin position="6"/>
        <end position="246"/>
    </location>
</feature>
<protein>
    <submittedName>
        <fullName evidence="2">Glycerophosphoryl diester phosphodiesterase</fullName>
    </submittedName>
</protein>
<name>A0A3D9SFI2_9BACL</name>
<dbReference type="PROSITE" id="PS51704">
    <property type="entry name" value="GP_PDE"/>
    <property type="match status" value="1"/>
</dbReference>
<sequence length="255" mass="28519">MSKRFPFITAHSGSMNTIDHTLPSIMTALQIGADIVEEDIRITKDGVLVLAHDDLLMMNEGVECSVSGMNYDELSPFSFQGTHGAGSREFRICKLEDMLQLIRPTGQIANLDIKASECIAPVSALLRKLEMTEQAFLSGCGLELAMFVQQTDPELRKLLNVDTELFRSMPYEHAADQICRDALAAGCVGININYHFVREELLAYASSLQLPVYVWTVNEEDQMHKFIDWGVASITTRNLQALVDIKRRMLGALYD</sequence>
<dbReference type="GO" id="GO:0006629">
    <property type="term" value="P:lipid metabolic process"/>
    <property type="evidence" value="ECO:0007669"/>
    <property type="project" value="InterPro"/>
</dbReference>
<dbReference type="Gene3D" id="3.20.20.190">
    <property type="entry name" value="Phosphatidylinositol (PI) phosphodiesterase"/>
    <property type="match status" value="1"/>
</dbReference>
<dbReference type="RefSeq" id="WP_116188946.1">
    <property type="nucleotide sequence ID" value="NZ_QTTN01000009.1"/>
</dbReference>
<dbReference type="PANTHER" id="PTHR46211">
    <property type="entry name" value="GLYCEROPHOSPHORYL DIESTER PHOSPHODIESTERASE"/>
    <property type="match status" value="1"/>
</dbReference>
<dbReference type="SUPFAM" id="SSF51695">
    <property type="entry name" value="PLC-like phosphodiesterases"/>
    <property type="match status" value="1"/>
</dbReference>
<organism evidence="2 3">
    <name type="scientific">Paenibacillus taihuensis</name>
    <dbReference type="NCBI Taxonomy" id="1156355"/>
    <lineage>
        <taxon>Bacteria</taxon>
        <taxon>Bacillati</taxon>
        <taxon>Bacillota</taxon>
        <taxon>Bacilli</taxon>
        <taxon>Bacillales</taxon>
        <taxon>Paenibacillaceae</taxon>
        <taxon>Paenibacillus</taxon>
    </lineage>
</organism>
<keyword evidence="3" id="KW-1185">Reference proteome</keyword>
<comment type="caution">
    <text evidence="2">The sequence shown here is derived from an EMBL/GenBank/DDBJ whole genome shotgun (WGS) entry which is preliminary data.</text>
</comment>
<dbReference type="EMBL" id="QTTN01000009">
    <property type="protein sequence ID" value="REE87507.1"/>
    <property type="molecule type" value="Genomic_DNA"/>
</dbReference>
<evidence type="ECO:0000313" key="3">
    <source>
        <dbReference type="Proteomes" id="UP000256304"/>
    </source>
</evidence>
<accession>A0A3D9SFI2</accession>
<proteinExistence type="predicted"/>
<dbReference type="AlphaFoldDB" id="A0A3D9SFI2"/>
<dbReference type="InterPro" id="IPR017946">
    <property type="entry name" value="PLC-like_Pdiesterase_TIM-brl"/>
</dbReference>
<dbReference type="Proteomes" id="UP000256304">
    <property type="component" value="Unassembled WGS sequence"/>
</dbReference>
<dbReference type="CDD" id="cd08556">
    <property type="entry name" value="GDPD"/>
    <property type="match status" value="1"/>
</dbReference>
<evidence type="ECO:0000313" key="2">
    <source>
        <dbReference type="EMBL" id="REE87507.1"/>
    </source>
</evidence>
<dbReference type="PANTHER" id="PTHR46211:SF14">
    <property type="entry name" value="GLYCEROPHOSPHODIESTER PHOSPHODIESTERASE"/>
    <property type="match status" value="1"/>
</dbReference>
<dbReference type="Pfam" id="PF03009">
    <property type="entry name" value="GDPD"/>
    <property type="match status" value="1"/>
</dbReference>
<dbReference type="GO" id="GO:0008081">
    <property type="term" value="F:phosphoric diester hydrolase activity"/>
    <property type="evidence" value="ECO:0007669"/>
    <property type="project" value="InterPro"/>
</dbReference>
<gene>
    <name evidence="2" type="ORF">A8990_109153</name>
</gene>
<evidence type="ECO:0000259" key="1">
    <source>
        <dbReference type="PROSITE" id="PS51704"/>
    </source>
</evidence>
<dbReference type="OrthoDB" id="384721at2"/>